<proteinExistence type="predicted"/>
<gene>
    <name evidence="7" type="ORF">HF852_07530</name>
</gene>
<dbReference type="GO" id="GO:0016020">
    <property type="term" value="C:membrane"/>
    <property type="evidence" value="ECO:0007669"/>
    <property type="project" value="UniProtKB-SubCell"/>
</dbReference>
<dbReference type="RefSeq" id="WP_168937855.1">
    <property type="nucleotide sequence ID" value="NZ_JABAGA010000004.1"/>
</dbReference>
<keyword evidence="2 5" id="KW-0812">Transmembrane</keyword>
<reference evidence="7 8" key="1">
    <citation type="submission" date="2020-04" db="EMBL/GenBank/DDBJ databases">
        <authorList>
            <person name="Hitch T.C.A."/>
            <person name="Wylensek D."/>
            <person name="Clavel T."/>
        </authorList>
    </citation>
    <scope>NUCLEOTIDE SEQUENCE [LARGE SCALE GENOMIC DNA]</scope>
    <source>
        <strain evidence="7 8">BL-383-APC-2I</strain>
    </source>
</reference>
<comment type="caution">
    <text evidence="7">The sequence shown here is derived from an EMBL/GenBank/DDBJ whole genome shotgun (WGS) entry which is preliminary data.</text>
</comment>
<dbReference type="Pfam" id="PF07291">
    <property type="entry name" value="MauE"/>
    <property type="match status" value="1"/>
</dbReference>
<accession>A0A7X9SWP1</accession>
<keyword evidence="3 5" id="KW-1133">Transmembrane helix</keyword>
<organism evidence="7 8">
    <name type="scientific">Corynebacterium xerosis</name>
    <dbReference type="NCBI Taxonomy" id="1725"/>
    <lineage>
        <taxon>Bacteria</taxon>
        <taxon>Bacillati</taxon>
        <taxon>Actinomycetota</taxon>
        <taxon>Actinomycetes</taxon>
        <taxon>Mycobacteriales</taxon>
        <taxon>Corynebacteriaceae</taxon>
        <taxon>Corynebacterium</taxon>
    </lineage>
</organism>
<name>A0A7X9SWP1_9CORY</name>
<evidence type="ECO:0000259" key="6">
    <source>
        <dbReference type="Pfam" id="PF07291"/>
    </source>
</evidence>
<evidence type="ECO:0000256" key="4">
    <source>
        <dbReference type="ARBA" id="ARBA00023136"/>
    </source>
</evidence>
<dbReference type="InterPro" id="IPR009908">
    <property type="entry name" value="Methylamine_util_MauE"/>
</dbReference>
<sequence length="149" mass="15391">MNAVSGAIGFVARFGLAIVWLWSGTAKLLAPLDSEQAIGAYEIVPASWVPPLAVALPAFELVLGLMLLAGVFLRAAGVVSALVLAGFIVGVASAWARGLSIDCGCFGGGGYDADAGPSSYLATMGRDALFLAMAAWTAWRPFEKFAIRP</sequence>
<protein>
    <submittedName>
        <fullName evidence="7">DoxX family protein</fullName>
    </submittedName>
</protein>
<feature type="transmembrane region" description="Helical" evidence="5">
    <location>
        <begin position="7"/>
        <end position="28"/>
    </location>
</feature>
<dbReference type="GO" id="GO:0030416">
    <property type="term" value="P:methylamine metabolic process"/>
    <property type="evidence" value="ECO:0007669"/>
    <property type="project" value="InterPro"/>
</dbReference>
<evidence type="ECO:0000256" key="5">
    <source>
        <dbReference type="SAM" id="Phobius"/>
    </source>
</evidence>
<evidence type="ECO:0000256" key="2">
    <source>
        <dbReference type="ARBA" id="ARBA00022692"/>
    </source>
</evidence>
<evidence type="ECO:0000313" key="7">
    <source>
        <dbReference type="EMBL" id="NMF09442.1"/>
    </source>
</evidence>
<dbReference type="UniPathway" id="UPA00895"/>
<feature type="transmembrane region" description="Helical" evidence="5">
    <location>
        <begin position="75"/>
        <end position="96"/>
    </location>
</feature>
<comment type="subcellular location">
    <subcellularLocation>
        <location evidence="1">Membrane</location>
        <topology evidence="1">Multi-pass membrane protein</topology>
    </subcellularLocation>
</comment>
<feature type="domain" description="Methylamine utilisation protein MauE" evidence="6">
    <location>
        <begin position="8"/>
        <end position="139"/>
    </location>
</feature>
<dbReference type="Proteomes" id="UP000589552">
    <property type="component" value="Unassembled WGS sequence"/>
</dbReference>
<evidence type="ECO:0000313" key="8">
    <source>
        <dbReference type="Proteomes" id="UP000589552"/>
    </source>
</evidence>
<dbReference type="EMBL" id="JABAGA010000004">
    <property type="protein sequence ID" value="NMF09442.1"/>
    <property type="molecule type" value="Genomic_DNA"/>
</dbReference>
<evidence type="ECO:0000256" key="3">
    <source>
        <dbReference type="ARBA" id="ARBA00022989"/>
    </source>
</evidence>
<keyword evidence="4 5" id="KW-0472">Membrane</keyword>
<dbReference type="AlphaFoldDB" id="A0A7X9SWP1"/>
<evidence type="ECO:0000256" key="1">
    <source>
        <dbReference type="ARBA" id="ARBA00004141"/>
    </source>
</evidence>
<feature type="transmembrane region" description="Helical" evidence="5">
    <location>
        <begin position="48"/>
        <end position="68"/>
    </location>
</feature>